<dbReference type="Proteomes" id="UP001446871">
    <property type="component" value="Unassembled WGS sequence"/>
</dbReference>
<reference evidence="2 3" key="1">
    <citation type="submission" date="2023-01" db="EMBL/GenBank/DDBJ databases">
        <title>Analysis of 21 Apiospora genomes using comparative genomics revels a genus with tremendous synthesis potential of carbohydrate active enzymes and secondary metabolites.</title>
        <authorList>
            <person name="Sorensen T."/>
        </authorList>
    </citation>
    <scope>NUCLEOTIDE SEQUENCE [LARGE SCALE GENOMIC DNA]</scope>
    <source>
        <strain evidence="2 3">CBS 83171</strain>
    </source>
</reference>
<comment type="caution">
    <text evidence="2">The sequence shown here is derived from an EMBL/GenBank/DDBJ whole genome shotgun (WGS) entry which is preliminary data.</text>
</comment>
<evidence type="ECO:0000256" key="1">
    <source>
        <dbReference type="SAM" id="MobiDB-lite"/>
    </source>
</evidence>
<name>A0ABR1U5L3_9PEZI</name>
<dbReference type="EMBL" id="JAQQWM010000008">
    <property type="protein sequence ID" value="KAK8053345.1"/>
    <property type="molecule type" value="Genomic_DNA"/>
</dbReference>
<keyword evidence="3" id="KW-1185">Reference proteome</keyword>
<feature type="compositionally biased region" description="Pro residues" evidence="1">
    <location>
        <begin position="292"/>
        <end position="302"/>
    </location>
</feature>
<feature type="region of interest" description="Disordered" evidence="1">
    <location>
        <begin position="292"/>
        <end position="318"/>
    </location>
</feature>
<evidence type="ECO:0000313" key="3">
    <source>
        <dbReference type="Proteomes" id="UP001446871"/>
    </source>
</evidence>
<evidence type="ECO:0000313" key="2">
    <source>
        <dbReference type="EMBL" id="KAK8053345.1"/>
    </source>
</evidence>
<sequence length="318" mass="36630">MFSSVSLGSILCLDFENQRIRKSNYLIFLHQTIVYYIFNNNKVCANDLGPAIRDAIIAASEPALPEEIVAAWKTRLLSNEDRWLAGVLTNEPLALRIVQINRITQYYVDLYARTRFDYFERRLTEKHNGFLAWGFRRSTGQPQDTSAWGCLRFTERWNLSQAIIRRQIIVGMYGLSFGSPFTSERSDLPAINSLQDLFEPWEKEQIAQVDRFFYGMCRILHSCEKADHSFSGVNSFCHKYYPRLLPLRQRMIQATAADPGLIDLMLFHGFWNRSFGHVRLAWKILHANPRNPIIPSPSPPRDPCNSPSKSTIDPHGDG</sequence>
<protein>
    <submittedName>
        <fullName evidence="2">Uncharacterized protein</fullName>
    </submittedName>
</protein>
<gene>
    <name evidence="2" type="ORF">PG996_012646</name>
</gene>
<organism evidence="2 3">
    <name type="scientific">Apiospora saccharicola</name>
    <dbReference type="NCBI Taxonomy" id="335842"/>
    <lineage>
        <taxon>Eukaryota</taxon>
        <taxon>Fungi</taxon>
        <taxon>Dikarya</taxon>
        <taxon>Ascomycota</taxon>
        <taxon>Pezizomycotina</taxon>
        <taxon>Sordariomycetes</taxon>
        <taxon>Xylariomycetidae</taxon>
        <taxon>Amphisphaeriales</taxon>
        <taxon>Apiosporaceae</taxon>
        <taxon>Apiospora</taxon>
    </lineage>
</organism>
<accession>A0ABR1U5L3</accession>
<proteinExistence type="predicted"/>